<dbReference type="PANTHER" id="PTHR43000">
    <property type="entry name" value="DTDP-D-GLUCOSE 4,6-DEHYDRATASE-RELATED"/>
    <property type="match status" value="1"/>
</dbReference>
<keyword evidence="3" id="KW-1185">Reference proteome</keyword>
<evidence type="ECO:0000259" key="1">
    <source>
        <dbReference type="SMART" id="SM00822"/>
    </source>
</evidence>
<dbReference type="Pfam" id="PF16363">
    <property type="entry name" value="GDP_Man_Dehyd"/>
    <property type="match status" value="1"/>
</dbReference>
<dbReference type="AlphaFoldDB" id="A0A4U5JH87"/>
<dbReference type="EMBL" id="QKNX01000003">
    <property type="protein sequence ID" value="TKR25419.1"/>
    <property type="molecule type" value="Genomic_DNA"/>
</dbReference>
<name>A0A4U5JH87_9EURY</name>
<gene>
    <name evidence="2" type="ORF">DM868_08310</name>
</gene>
<proteinExistence type="predicted"/>
<dbReference type="InterPro" id="IPR016040">
    <property type="entry name" value="NAD(P)-bd_dom"/>
</dbReference>
<dbReference type="RefSeq" id="WP_137276418.1">
    <property type="nucleotide sequence ID" value="NZ_QKNX01000003.1"/>
</dbReference>
<dbReference type="Gene3D" id="3.40.50.720">
    <property type="entry name" value="NAD(P)-binding Rossmann-like Domain"/>
    <property type="match status" value="2"/>
</dbReference>
<dbReference type="OrthoDB" id="4907at2157"/>
<dbReference type="InterPro" id="IPR036291">
    <property type="entry name" value="NAD(P)-bd_dom_sf"/>
</dbReference>
<reference evidence="2 3" key="1">
    <citation type="submission" date="2019-04" db="EMBL/GenBank/DDBJ databases">
        <title>Natronomonas sp. F20-122 a newhaloarchaeon isolated from a saline saltern of Isla Bacuta, Huelva, Spain.</title>
        <authorList>
            <person name="Duran-Viseras A."/>
            <person name="Sanchez-Porro C."/>
            <person name="Ventosa A."/>
        </authorList>
    </citation>
    <scope>NUCLEOTIDE SEQUENCE [LARGE SCALE GENOMIC DNA]</scope>
    <source>
        <strain evidence="2 3">F20-122</strain>
    </source>
</reference>
<accession>A0A4U5JH87</accession>
<evidence type="ECO:0000313" key="3">
    <source>
        <dbReference type="Proteomes" id="UP000308037"/>
    </source>
</evidence>
<protein>
    <submittedName>
        <fullName evidence="2">NAD-dependent epimerase/dehydratase family protein</fullName>
    </submittedName>
</protein>
<dbReference type="InterPro" id="IPR057326">
    <property type="entry name" value="KR_dom"/>
</dbReference>
<dbReference type="SUPFAM" id="SSF51735">
    <property type="entry name" value="NAD(P)-binding Rossmann-fold domains"/>
    <property type="match status" value="1"/>
</dbReference>
<sequence>MHVLVTGGAGFIGGHLAEGFLADGLDVTVLDMMDPFYDLGIKEHTRDVHRELAAKRGVDYSFVEGDVRDADLVDELVADADYVYHQAAKAGVRPSVEAPREYDEVNVDGTLNLLDAARKTDIERFVMASSSSVYGGREEYVPFSETDPTLPVSPYGASKLAAERYDADAEHTHADTTKAQALLGYDPEHTIREGVAKFIAWYRENREWYEPLVLAS</sequence>
<evidence type="ECO:0000313" key="2">
    <source>
        <dbReference type="EMBL" id="TKR25419.1"/>
    </source>
</evidence>
<dbReference type="SMART" id="SM00822">
    <property type="entry name" value="PKS_KR"/>
    <property type="match status" value="1"/>
</dbReference>
<comment type="caution">
    <text evidence="2">The sequence shown here is derived from an EMBL/GenBank/DDBJ whole genome shotgun (WGS) entry which is preliminary data.</text>
</comment>
<feature type="domain" description="Ketoreductase" evidence="1">
    <location>
        <begin position="1"/>
        <end position="194"/>
    </location>
</feature>
<organism evidence="2 3">
    <name type="scientific">Natronomonas salsuginis</name>
    <dbReference type="NCBI Taxonomy" id="2217661"/>
    <lineage>
        <taxon>Archaea</taxon>
        <taxon>Methanobacteriati</taxon>
        <taxon>Methanobacteriota</taxon>
        <taxon>Stenosarchaea group</taxon>
        <taxon>Halobacteria</taxon>
        <taxon>Halobacteriales</taxon>
        <taxon>Natronomonadaceae</taxon>
        <taxon>Natronomonas</taxon>
    </lineage>
</organism>
<dbReference type="Proteomes" id="UP000308037">
    <property type="component" value="Unassembled WGS sequence"/>
</dbReference>